<dbReference type="PRINTS" id="PR00457">
    <property type="entry name" value="ANPEROXIDASE"/>
</dbReference>
<dbReference type="PROSITE" id="PS50292">
    <property type="entry name" value="PEROXIDASE_3"/>
    <property type="match status" value="1"/>
</dbReference>
<comment type="caution">
    <text evidence="28">Lacks conserved residue(s) required for the propagation of feature annotation.</text>
</comment>
<comment type="catalytic activity">
    <reaction evidence="24">
        <text>(9Z,12Z)-octadecadienoate + AH2 + O2 = (13S)-hydroxy-(9Z,11E)-octadecadienoate + A + H2O</text>
        <dbReference type="Rhea" id="RHEA:75451"/>
        <dbReference type="ChEBI" id="CHEBI:13193"/>
        <dbReference type="ChEBI" id="CHEBI:15377"/>
        <dbReference type="ChEBI" id="CHEBI:15379"/>
        <dbReference type="ChEBI" id="CHEBI:17499"/>
        <dbReference type="ChEBI" id="CHEBI:30245"/>
        <dbReference type="ChEBI" id="CHEBI:90850"/>
    </reaction>
    <physiologicalReaction direction="left-to-right" evidence="24">
        <dbReference type="Rhea" id="RHEA:75452"/>
    </physiologicalReaction>
</comment>
<evidence type="ECO:0000256" key="21">
    <source>
        <dbReference type="ARBA" id="ARBA00023160"/>
    </source>
</evidence>
<accession>A0A6J8B028</accession>
<evidence type="ECO:0000256" key="13">
    <source>
        <dbReference type="ARBA" id="ARBA00022723"/>
    </source>
</evidence>
<gene>
    <name evidence="31" type="ORF">MCOR_12323</name>
</gene>
<proteinExistence type="inferred from homology"/>
<evidence type="ECO:0000256" key="18">
    <source>
        <dbReference type="ARBA" id="ARBA00023002"/>
    </source>
</evidence>
<evidence type="ECO:0000256" key="7">
    <source>
        <dbReference type="ARBA" id="ARBA00012440"/>
    </source>
</evidence>
<feature type="active site" description="Proton acceptor" evidence="26">
    <location>
        <position position="194"/>
    </location>
</feature>
<comment type="catalytic activity">
    <reaction evidence="22">
        <text>(9Z,12Z)-octadecadienoate + AH2 + O2 = (9S)-hydroxy-(10E,12Z)-octadecadienoate + A + H2O</text>
        <dbReference type="Rhea" id="RHEA:75459"/>
        <dbReference type="ChEBI" id="CHEBI:13193"/>
        <dbReference type="ChEBI" id="CHEBI:15377"/>
        <dbReference type="ChEBI" id="CHEBI:15379"/>
        <dbReference type="ChEBI" id="CHEBI:17499"/>
        <dbReference type="ChEBI" id="CHEBI:30245"/>
        <dbReference type="ChEBI" id="CHEBI:77852"/>
    </reaction>
    <physiologicalReaction direction="left-to-right" evidence="22">
        <dbReference type="Rhea" id="RHEA:75460"/>
    </physiologicalReaction>
</comment>
<feature type="active site" description="For cyclooxygenase activity" evidence="26">
    <location>
        <position position="371"/>
    </location>
</feature>
<evidence type="ECO:0000256" key="3">
    <source>
        <dbReference type="ARBA" id="ARBA00004586"/>
    </source>
</evidence>
<evidence type="ECO:0000256" key="4">
    <source>
        <dbReference type="ARBA" id="ARBA00004702"/>
    </source>
</evidence>
<dbReference type="InterPro" id="IPR010255">
    <property type="entry name" value="Haem_peroxidase_sf"/>
</dbReference>
<comment type="cofactor">
    <cofactor evidence="1">
        <name>heme b</name>
        <dbReference type="ChEBI" id="CHEBI:60344"/>
    </cofactor>
</comment>
<comment type="similarity">
    <text evidence="5">Belongs to the prostaglandin G/H synthase family.</text>
</comment>
<evidence type="ECO:0000313" key="32">
    <source>
        <dbReference type="Proteomes" id="UP000507470"/>
    </source>
</evidence>
<keyword evidence="8" id="KW-0644">Prostaglandin metabolism</keyword>
<dbReference type="CDD" id="cd00054">
    <property type="entry name" value="EGF_CA"/>
    <property type="match status" value="1"/>
</dbReference>
<feature type="binding site" evidence="27">
    <location>
        <position position="107"/>
    </location>
    <ligand>
        <name>substrate</name>
    </ligand>
</feature>
<evidence type="ECO:0000256" key="10">
    <source>
        <dbReference type="ARBA" id="ARBA00022559"/>
    </source>
</evidence>
<evidence type="ECO:0000256" key="6">
    <source>
        <dbReference type="ARBA" id="ARBA00011738"/>
    </source>
</evidence>
<keyword evidence="11" id="KW-0643">Prostaglandin biosynthesis</keyword>
<feature type="signal peptide" evidence="29">
    <location>
        <begin position="1"/>
        <end position="18"/>
    </location>
</feature>
<keyword evidence="19 27" id="KW-0408">Iron</keyword>
<keyword evidence="18 31" id="KW-0560">Oxidoreductase</keyword>
<evidence type="ECO:0000256" key="20">
    <source>
        <dbReference type="ARBA" id="ARBA00023098"/>
    </source>
</evidence>
<dbReference type="PANTHER" id="PTHR11903:SF39">
    <property type="entry name" value="PROSTAGLANDIN G_H SYNTHASE 2-LIKE"/>
    <property type="match status" value="1"/>
</dbReference>
<keyword evidence="21" id="KW-0275">Fatty acid biosynthesis</keyword>
<dbReference type="PANTHER" id="PTHR11903">
    <property type="entry name" value="PROSTAGLANDIN G/H SYNTHASE"/>
    <property type="match status" value="1"/>
</dbReference>
<evidence type="ECO:0000256" key="22">
    <source>
        <dbReference type="ARBA" id="ARBA00035976"/>
    </source>
</evidence>
<dbReference type="Proteomes" id="UP000507470">
    <property type="component" value="Unassembled WGS sequence"/>
</dbReference>
<feature type="domain" description="EGF-like" evidence="30">
    <location>
        <begin position="18"/>
        <end position="56"/>
    </location>
</feature>
<evidence type="ECO:0000256" key="2">
    <source>
        <dbReference type="ARBA" id="ARBA00004524"/>
    </source>
</evidence>
<dbReference type="SUPFAM" id="SSF48113">
    <property type="entry name" value="Heme-dependent peroxidases"/>
    <property type="match status" value="1"/>
</dbReference>
<evidence type="ECO:0000313" key="31">
    <source>
        <dbReference type="EMBL" id="CAC5375255.1"/>
    </source>
</evidence>
<reference evidence="31 32" key="1">
    <citation type="submission" date="2020-06" db="EMBL/GenBank/DDBJ databases">
        <authorList>
            <person name="Li R."/>
            <person name="Bekaert M."/>
        </authorList>
    </citation>
    <scope>NUCLEOTIDE SEQUENCE [LARGE SCALE GENOMIC DNA]</scope>
    <source>
        <strain evidence="32">wild</strain>
    </source>
</reference>
<evidence type="ECO:0000256" key="19">
    <source>
        <dbReference type="ARBA" id="ARBA00023004"/>
    </source>
</evidence>
<dbReference type="EC" id="1.14.99.1" evidence="7"/>
<dbReference type="Gene3D" id="1.10.640.10">
    <property type="entry name" value="Haem peroxidase domain superfamily, animal type"/>
    <property type="match status" value="1"/>
</dbReference>
<evidence type="ECO:0000256" key="11">
    <source>
        <dbReference type="ARBA" id="ARBA00022585"/>
    </source>
</evidence>
<feature type="chain" id="PRO_5026909994" description="prostaglandin-endoperoxide synthase" evidence="29">
    <location>
        <begin position="19"/>
        <end position="585"/>
    </location>
</feature>
<evidence type="ECO:0000256" key="14">
    <source>
        <dbReference type="ARBA" id="ARBA00022824"/>
    </source>
</evidence>
<keyword evidence="13 27" id="KW-0479">Metal-binding</keyword>
<protein>
    <recommendedName>
        <fullName evidence="7">prostaglandin-endoperoxide synthase</fullName>
        <ecNumber evidence="7">1.14.99.1</ecNumber>
    </recommendedName>
</protein>
<evidence type="ECO:0000256" key="28">
    <source>
        <dbReference type="PROSITE-ProRule" id="PRU00076"/>
    </source>
</evidence>
<evidence type="ECO:0000256" key="23">
    <source>
        <dbReference type="ARBA" id="ARBA00036313"/>
    </source>
</evidence>
<dbReference type="InterPro" id="IPR019791">
    <property type="entry name" value="Haem_peroxidase_animal"/>
</dbReference>
<dbReference type="CDD" id="cd09816">
    <property type="entry name" value="prostaglandin_endoperoxide_synthase"/>
    <property type="match status" value="1"/>
</dbReference>
<evidence type="ECO:0000256" key="5">
    <source>
        <dbReference type="ARBA" id="ARBA00008928"/>
    </source>
</evidence>
<comment type="subunit">
    <text evidence="6">Homodimer.</text>
</comment>
<dbReference type="AlphaFoldDB" id="A0A6J8B028"/>
<dbReference type="GO" id="GO:0006979">
    <property type="term" value="P:response to oxidative stress"/>
    <property type="evidence" value="ECO:0007669"/>
    <property type="project" value="InterPro"/>
</dbReference>
<keyword evidence="29" id="KW-0732">Signal</keyword>
<evidence type="ECO:0000256" key="12">
    <source>
        <dbReference type="ARBA" id="ARBA00022617"/>
    </source>
</evidence>
<dbReference type="InterPro" id="IPR000742">
    <property type="entry name" value="EGF"/>
</dbReference>
<evidence type="ECO:0000256" key="1">
    <source>
        <dbReference type="ARBA" id="ARBA00001970"/>
    </source>
</evidence>
<keyword evidence="20" id="KW-0443">Lipid metabolism</keyword>
<keyword evidence="15" id="KW-0276">Fatty acid metabolism</keyword>
<evidence type="ECO:0000256" key="9">
    <source>
        <dbReference type="ARBA" id="ARBA00022516"/>
    </source>
</evidence>
<dbReference type="GO" id="GO:0046872">
    <property type="term" value="F:metal ion binding"/>
    <property type="evidence" value="ECO:0007669"/>
    <property type="project" value="UniProtKB-KW"/>
</dbReference>
<comment type="pathway">
    <text evidence="4">Lipid metabolism; prostaglandin biosynthesis.</text>
</comment>
<keyword evidence="9" id="KW-0444">Lipid biosynthesis</keyword>
<sequence>MEQTLGFFILFLVSISYAENLCCSYPCQNGGVCLTKGFKDYECDCTSTDFYGRNCETPTFSKRIKLWLKPSPLTLHNLMIGNNWLWNIVNNIPFLRGFIMKKVYTMRSDMIDSPPTYESEHPYITLDANYNVSFYTRTLPPVPVECPTPMGVAGKKILPDLDVLVKKLFIREKFKPEPIGTSALFSFFAQHFTHQFFKTDIKRGPQYQWGGHGVDMTHVYGKDKHDENLLRSFKDGKLKVQTVNGEDWPPLSKDAQVEMQYIMPVQEDSKFALGHSFFGNLPGLFMYASIWMREHNRVCDVMKKEHPEWDDERLYQTGKLILLGETIKIVIEDYVQHLSNYNFKLLFDPSLLFGEPFQYQNRIALEFNHLYHWHPLMPDDFNIGGTNYTMKDFLVNPKLVIKHGMATFVDSLSKQNAGAFTVRNHGKYTVNVVKELIKHGRTLRLQPLNNYRKRFNLKPFKSFKELTGNKWLAKELENFYGDIEAVEFYVGLITEKRRPKAVFGEAIVEMGGPYSVKGLMANPICSPKYWKPSTFGGNVGFEIVNTATIEKLFCQNIKEDCPVVSFKVPGFVEGQEKPVDEHGEL</sequence>
<keyword evidence="28" id="KW-0245">EGF-like domain</keyword>
<evidence type="ECO:0000256" key="27">
    <source>
        <dbReference type="PIRSR" id="PIRSR619791-2"/>
    </source>
</evidence>
<keyword evidence="14" id="KW-0256">Endoplasmic reticulum</keyword>
<keyword evidence="32" id="KW-1185">Reference proteome</keyword>
<keyword evidence="17" id="KW-0223">Dioxygenase</keyword>
<evidence type="ECO:0000256" key="17">
    <source>
        <dbReference type="ARBA" id="ARBA00022964"/>
    </source>
</evidence>
<evidence type="ECO:0000256" key="16">
    <source>
        <dbReference type="ARBA" id="ARBA00022848"/>
    </source>
</evidence>
<keyword evidence="16" id="KW-0492">Microsome</keyword>
<dbReference type="GO" id="GO:0043005">
    <property type="term" value="C:neuron projection"/>
    <property type="evidence" value="ECO:0007669"/>
    <property type="project" value="TreeGrafter"/>
</dbReference>
<feature type="binding site" description="axial binding residue" evidence="27">
    <location>
        <position position="374"/>
    </location>
    <ligand>
        <name>heme b</name>
        <dbReference type="ChEBI" id="CHEBI:60344"/>
    </ligand>
    <ligandPart>
        <name>Fe</name>
        <dbReference type="ChEBI" id="CHEBI:18248"/>
    </ligandPart>
</feature>
<evidence type="ECO:0000256" key="24">
    <source>
        <dbReference type="ARBA" id="ARBA00036358"/>
    </source>
</evidence>
<dbReference type="GO" id="GO:0004601">
    <property type="term" value="F:peroxidase activity"/>
    <property type="evidence" value="ECO:0007669"/>
    <property type="project" value="UniProtKB-KW"/>
</dbReference>
<evidence type="ECO:0000256" key="8">
    <source>
        <dbReference type="ARBA" id="ARBA00022501"/>
    </source>
</evidence>
<dbReference type="GO" id="GO:0019371">
    <property type="term" value="P:cyclooxygenase pathway"/>
    <property type="evidence" value="ECO:0007669"/>
    <property type="project" value="TreeGrafter"/>
</dbReference>
<evidence type="ECO:0000256" key="25">
    <source>
        <dbReference type="ARBA" id="ARBA00036409"/>
    </source>
</evidence>
<dbReference type="SUPFAM" id="SSF57196">
    <property type="entry name" value="EGF/Laminin"/>
    <property type="match status" value="1"/>
</dbReference>
<dbReference type="InterPro" id="IPR037120">
    <property type="entry name" value="Haem_peroxidase_sf_animal"/>
</dbReference>
<organism evidence="31 32">
    <name type="scientific">Mytilus coruscus</name>
    <name type="common">Sea mussel</name>
    <dbReference type="NCBI Taxonomy" id="42192"/>
    <lineage>
        <taxon>Eukaryota</taxon>
        <taxon>Metazoa</taxon>
        <taxon>Spiralia</taxon>
        <taxon>Lophotrochozoa</taxon>
        <taxon>Mollusca</taxon>
        <taxon>Bivalvia</taxon>
        <taxon>Autobranchia</taxon>
        <taxon>Pteriomorphia</taxon>
        <taxon>Mytilida</taxon>
        <taxon>Mytiloidea</taxon>
        <taxon>Mytilidae</taxon>
        <taxon>Mytilinae</taxon>
        <taxon>Mytilus</taxon>
    </lineage>
</organism>
<keyword evidence="12 27" id="KW-0349">Heme</keyword>
<keyword evidence="10" id="KW-0575">Peroxidase</keyword>
<dbReference type="GO" id="GO:0004666">
    <property type="term" value="F:prostaglandin-endoperoxide synthase activity"/>
    <property type="evidence" value="ECO:0007669"/>
    <property type="project" value="UniProtKB-EC"/>
</dbReference>
<evidence type="ECO:0000259" key="30">
    <source>
        <dbReference type="PROSITE" id="PS50026"/>
    </source>
</evidence>
<evidence type="ECO:0000256" key="15">
    <source>
        <dbReference type="ARBA" id="ARBA00022832"/>
    </source>
</evidence>
<evidence type="ECO:0000256" key="26">
    <source>
        <dbReference type="PIRSR" id="PIRSR619791-1"/>
    </source>
</evidence>
<dbReference type="OrthoDB" id="823504at2759"/>
<dbReference type="InterPro" id="IPR050783">
    <property type="entry name" value="Oxylipin_biosynth_metab"/>
</dbReference>
<dbReference type="Pfam" id="PF03098">
    <property type="entry name" value="An_peroxidase"/>
    <property type="match status" value="1"/>
</dbReference>
<name>A0A6J8B028_MYTCO</name>
<dbReference type="EMBL" id="CACVKT020002139">
    <property type="protein sequence ID" value="CAC5375255.1"/>
    <property type="molecule type" value="Genomic_DNA"/>
</dbReference>
<comment type="catalytic activity">
    <reaction evidence="23">
        <text>(9Z,12Z)-octadecadienoate + AH2 + O2 = (9R)-hydroxy-(10E,12Z)-octadecadienoate + A + H2O</text>
        <dbReference type="Rhea" id="RHEA:75447"/>
        <dbReference type="ChEBI" id="CHEBI:13193"/>
        <dbReference type="ChEBI" id="CHEBI:15377"/>
        <dbReference type="ChEBI" id="CHEBI:15379"/>
        <dbReference type="ChEBI" id="CHEBI:17499"/>
        <dbReference type="ChEBI" id="CHEBI:30245"/>
        <dbReference type="ChEBI" id="CHEBI:77895"/>
    </reaction>
    <physiologicalReaction direction="left-to-right" evidence="23">
        <dbReference type="Rhea" id="RHEA:75448"/>
    </physiologicalReaction>
</comment>
<dbReference type="GO" id="GO:0016702">
    <property type="term" value="F:oxidoreductase activity, acting on single donors with incorporation of molecular oxygen, incorporation of two atoms of oxygen"/>
    <property type="evidence" value="ECO:0007669"/>
    <property type="project" value="TreeGrafter"/>
</dbReference>
<evidence type="ECO:0000256" key="29">
    <source>
        <dbReference type="SAM" id="SignalP"/>
    </source>
</evidence>
<comment type="catalytic activity">
    <reaction evidence="25">
        <text>(9Z,12Z)-octadecadienoate + AH2 + O2 = (13R)-hydroxy-(9Z,11E)-octadecadienoate + A + H2O</text>
        <dbReference type="Rhea" id="RHEA:75455"/>
        <dbReference type="ChEBI" id="CHEBI:13193"/>
        <dbReference type="ChEBI" id="CHEBI:15377"/>
        <dbReference type="ChEBI" id="CHEBI:15379"/>
        <dbReference type="ChEBI" id="CHEBI:17499"/>
        <dbReference type="ChEBI" id="CHEBI:30245"/>
        <dbReference type="ChEBI" id="CHEBI:136655"/>
    </reaction>
    <physiologicalReaction direction="left-to-right" evidence="25">
        <dbReference type="Rhea" id="RHEA:75456"/>
    </physiologicalReaction>
</comment>
<comment type="subcellular location">
    <subcellularLocation>
        <location evidence="3">Endoplasmic reticulum membrane</location>
    </subcellularLocation>
    <subcellularLocation>
        <location evidence="2">Microsome membrane</location>
    </subcellularLocation>
</comment>
<dbReference type="GO" id="GO:0005789">
    <property type="term" value="C:endoplasmic reticulum membrane"/>
    <property type="evidence" value="ECO:0007669"/>
    <property type="project" value="UniProtKB-SubCell"/>
</dbReference>
<dbReference type="GO" id="GO:0020037">
    <property type="term" value="F:heme binding"/>
    <property type="evidence" value="ECO:0007669"/>
    <property type="project" value="InterPro"/>
</dbReference>
<dbReference type="Gene3D" id="2.10.25.10">
    <property type="entry name" value="Laminin"/>
    <property type="match status" value="1"/>
</dbReference>
<dbReference type="PROSITE" id="PS50026">
    <property type="entry name" value="EGF_3"/>
    <property type="match status" value="1"/>
</dbReference>